<dbReference type="EMBL" id="JAIWYP010000004">
    <property type="protein sequence ID" value="KAH3837557.1"/>
    <property type="molecule type" value="Genomic_DNA"/>
</dbReference>
<evidence type="ECO:0000313" key="2">
    <source>
        <dbReference type="EMBL" id="KAH3837557.1"/>
    </source>
</evidence>
<dbReference type="PANTHER" id="PTHR10697">
    <property type="entry name" value="MAMMALIAN EPENDYMIN-RELATED PROTEIN 1"/>
    <property type="match status" value="1"/>
</dbReference>
<dbReference type="AlphaFoldDB" id="A0A9D4QPB3"/>
<proteinExistence type="predicted"/>
<dbReference type="InterPro" id="IPR001299">
    <property type="entry name" value="Ependymin"/>
</dbReference>
<dbReference type="GO" id="GO:0005576">
    <property type="term" value="C:extracellular region"/>
    <property type="evidence" value="ECO:0007669"/>
    <property type="project" value="InterPro"/>
</dbReference>
<evidence type="ECO:0000313" key="3">
    <source>
        <dbReference type="Proteomes" id="UP000828390"/>
    </source>
</evidence>
<comment type="caution">
    <text evidence="2">The sequence shown here is derived from an EMBL/GenBank/DDBJ whole genome shotgun (WGS) entry which is preliminary data.</text>
</comment>
<reference evidence="2" key="1">
    <citation type="journal article" date="2019" name="bioRxiv">
        <title>The Genome of the Zebra Mussel, Dreissena polymorpha: A Resource for Invasive Species Research.</title>
        <authorList>
            <person name="McCartney M.A."/>
            <person name="Auch B."/>
            <person name="Kono T."/>
            <person name="Mallez S."/>
            <person name="Zhang Y."/>
            <person name="Obille A."/>
            <person name="Becker A."/>
            <person name="Abrahante J.E."/>
            <person name="Garbe J."/>
            <person name="Badalamenti J.P."/>
            <person name="Herman A."/>
            <person name="Mangelson H."/>
            <person name="Liachko I."/>
            <person name="Sullivan S."/>
            <person name="Sone E.D."/>
            <person name="Koren S."/>
            <person name="Silverstein K.A.T."/>
            <person name="Beckman K.B."/>
            <person name="Gohl D.M."/>
        </authorList>
    </citation>
    <scope>NUCLEOTIDE SEQUENCE</scope>
    <source>
        <strain evidence="2">Duluth1</strain>
        <tissue evidence="2">Whole animal</tissue>
    </source>
</reference>
<sequence length="199" mass="21582">MDTSISKITWTLALLCVLAGGAWARCCFPSQYTANQGIFRSTVRGGNLSIKLAMNVYYYDAINQMEAVLENIIEDGQTTTMKVIKDYNVTKTKYVISEDGNCSRTLLDAFKAACIPDWAYKVVSSKVGNSTSGMPIELFNSSAGNTTSYLITAPDGCYPVLDVSAVPSGPSPYMQVVQFHNITLGIQDPSVFNVPPSCN</sequence>
<reference evidence="2" key="2">
    <citation type="submission" date="2020-11" db="EMBL/GenBank/DDBJ databases">
        <authorList>
            <person name="McCartney M.A."/>
            <person name="Auch B."/>
            <person name="Kono T."/>
            <person name="Mallez S."/>
            <person name="Becker A."/>
            <person name="Gohl D.M."/>
            <person name="Silverstein K.A.T."/>
            <person name="Koren S."/>
            <person name="Bechman K.B."/>
            <person name="Herman A."/>
            <person name="Abrahante J.E."/>
            <person name="Garbe J."/>
        </authorList>
    </citation>
    <scope>NUCLEOTIDE SEQUENCE</scope>
    <source>
        <strain evidence="2">Duluth1</strain>
        <tissue evidence="2">Whole animal</tissue>
    </source>
</reference>
<feature type="chain" id="PRO_5039653635" evidence="1">
    <location>
        <begin position="25"/>
        <end position="199"/>
    </location>
</feature>
<gene>
    <name evidence="2" type="ORF">DPMN_110950</name>
</gene>
<accession>A0A9D4QPB3</accession>
<dbReference type="Pfam" id="PF00811">
    <property type="entry name" value="Ependymin"/>
    <property type="match status" value="1"/>
</dbReference>
<dbReference type="GO" id="GO:0007160">
    <property type="term" value="P:cell-matrix adhesion"/>
    <property type="evidence" value="ECO:0007669"/>
    <property type="project" value="InterPro"/>
</dbReference>
<keyword evidence="3" id="KW-1185">Reference proteome</keyword>
<keyword evidence="1" id="KW-0732">Signal</keyword>
<dbReference type="Proteomes" id="UP000828390">
    <property type="component" value="Unassembled WGS sequence"/>
</dbReference>
<dbReference type="PANTHER" id="PTHR10697:SF13">
    <property type="entry name" value="RICIN B LECTIN DOMAIN-CONTAINING PROTEIN"/>
    <property type="match status" value="1"/>
</dbReference>
<name>A0A9D4QPB3_DREPO</name>
<dbReference type="GO" id="GO:0005764">
    <property type="term" value="C:lysosome"/>
    <property type="evidence" value="ECO:0007669"/>
    <property type="project" value="TreeGrafter"/>
</dbReference>
<evidence type="ECO:0000256" key="1">
    <source>
        <dbReference type="SAM" id="SignalP"/>
    </source>
</evidence>
<dbReference type="OrthoDB" id="10001248at2759"/>
<feature type="signal peptide" evidence="1">
    <location>
        <begin position="1"/>
        <end position="24"/>
    </location>
</feature>
<organism evidence="2 3">
    <name type="scientific">Dreissena polymorpha</name>
    <name type="common">Zebra mussel</name>
    <name type="synonym">Mytilus polymorpha</name>
    <dbReference type="NCBI Taxonomy" id="45954"/>
    <lineage>
        <taxon>Eukaryota</taxon>
        <taxon>Metazoa</taxon>
        <taxon>Spiralia</taxon>
        <taxon>Lophotrochozoa</taxon>
        <taxon>Mollusca</taxon>
        <taxon>Bivalvia</taxon>
        <taxon>Autobranchia</taxon>
        <taxon>Heteroconchia</taxon>
        <taxon>Euheterodonta</taxon>
        <taxon>Imparidentia</taxon>
        <taxon>Neoheterodontei</taxon>
        <taxon>Myida</taxon>
        <taxon>Dreissenoidea</taxon>
        <taxon>Dreissenidae</taxon>
        <taxon>Dreissena</taxon>
    </lineage>
</organism>
<protein>
    <submittedName>
        <fullName evidence="2">Uncharacterized protein</fullName>
    </submittedName>
</protein>
<dbReference type="GO" id="GO:0005509">
    <property type="term" value="F:calcium ion binding"/>
    <property type="evidence" value="ECO:0007669"/>
    <property type="project" value="InterPro"/>
</dbReference>